<sequence>MNARCMATVATTLATVDGTRGLVFRLHTLAYASMCKPRATFSSPPPVPPLHSPPSPPPLTILPSAPSGMARSHTDGTMRHGEEKGRGTGRGRALTEMENSTFPPRATACLPGTTTLRWVRIPSRETIFFPSPTLGCSSFS</sequence>
<keyword evidence="3" id="KW-1185">Reference proteome</keyword>
<dbReference type="AlphaFoldDB" id="A0AAE1H1G6"/>
<proteinExistence type="predicted"/>
<feature type="non-terminal residue" evidence="2">
    <location>
        <position position="140"/>
    </location>
</feature>
<feature type="compositionally biased region" description="Pro residues" evidence="1">
    <location>
        <begin position="43"/>
        <end position="60"/>
    </location>
</feature>
<protein>
    <submittedName>
        <fullName evidence="2">Protein transport protein SEC31</fullName>
    </submittedName>
</protein>
<evidence type="ECO:0000313" key="2">
    <source>
        <dbReference type="EMBL" id="KAK3912788.1"/>
    </source>
</evidence>
<comment type="caution">
    <text evidence="2">The sequence shown here is derived from an EMBL/GenBank/DDBJ whole genome shotgun (WGS) entry which is preliminary data.</text>
</comment>
<name>A0AAE1H1G6_9NEOP</name>
<dbReference type="Proteomes" id="UP001219518">
    <property type="component" value="Unassembled WGS sequence"/>
</dbReference>
<organism evidence="2 3">
    <name type="scientific">Frankliniella fusca</name>
    <dbReference type="NCBI Taxonomy" id="407009"/>
    <lineage>
        <taxon>Eukaryota</taxon>
        <taxon>Metazoa</taxon>
        <taxon>Ecdysozoa</taxon>
        <taxon>Arthropoda</taxon>
        <taxon>Hexapoda</taxon>
        <taxon>Insecta</taxon>
        <taxon>Pterygota</taxon>
        <taxon>Neoptera</taxon>
        <taxon>Paraneoptera</taxon>
        <taxon>Thysanoptera</taxon>
        <taxon>Terebrantia</taxon>
        <taxon>Thripoidea</taxon>
        <taxon>Thripidae</taxon>
        <taxon>Frankliniella</taxon>
    </lineage>
</organism>
<accession>A0AAE1H1G6</accession>
<reference evidence="2" key="2">
    <citation type="journal article" date="2023" name="BMC Genomics">
        <title>Pest status, molecular evolution, and epigenetic factors derived from the genome assembly of Frankliniella fusca, a thysanopteran phytovirus vector.</title>
        <authorList>
            <person name="Catto M.A."/>
            <person name="Labadie P.E."/>
            <person name="Jacobson A.L."/>
            <person name="Kennedy G.G."/>
            <person name="Srinivasan R."/>
            <person name="Hunt B.G."/>
        </authorList>
    </citation>
    <scope>NUCLEOTIDE SEQUENCE</scope>
    <source>
        <strain evidence="2">PL_HMW_Pooled</strain>
    </source>
</reference>
<dbReference type="EMBL" id="JAHWGI010000302">
    <property type="protein sequence ID" value="KAK3912788.1"/>
    <property type="molecule type" value="Genomic_DNA"/>
</dbReference>
<feature type="region of interest" description="Disordered" evidence="1">
    <location>
        <begin position="41"/>
        <end position="92"/>
    </location>
</feature>
<evidence type="ECO:0000313" key="3">
    <source>
        <dbReference type="Proteomes" id="UP001219518"/>
    </source>
</evidence>
<reference evidence="2" key="1">
    <citation type="submission" date="2021-07" db="EMBL/GenBank/DDBJ databases">
        <authorList>
            <person name="Catto M.A."/>
            <person name="Jacobson A."/>
            <person name="Kennedy G."/>
            <person name="Labadie P."/>
            <person name="Hunt B.G."/>
            <person name="Srinivasan R."/>
        </authorList>
    </citation>
    <scope>NUCLEOTIDE SEQUENCE</scope>
    <source>
        <strain evidence="2">PL_HMW_Pooled</strain>
        <tissue evidence="2">Head</tissue>
    </source>
</reference>
<gene>
    <name evidence="2" type="ORF">KUF71_004738</name>
</gene>
<evidence type="ECO:0000256" key="1">
    <source>
        <dbReference type="SAM" id="MobiDB-lite"/>
    </source>
</evidence>
<feature type="compositionally biased region" description="Basic and acidic residues" evidence="1">
    <location>
        <begin position="72"/>
        <end position="86"/>
    </location>
</feature>